<name>A0A835Z109_9STRA</name>
<sequence length="162" mass="17939">MTITPTAPADVHQQPALQQACSLRHAEWRDLGPVSRLLVTEFYGGNSIWYPAQCLSELNRLQMNFHFDRERHLMLVATEPAQGGIVGFVDIDARDVPPAKRNEYPPRPYLSDLAVAKNQRRKGIGTQLVQATNAGGLALYEAMGYLQARPIDEKLNGARAGT</sequence>
<gene>
    <name evidence="2" type="ORF">JKP88DRAFT_276892</name>
</gene>
<reference evidence="2" key="1">
    <citation type="submission" date="2021-02" db="EMBL/GenBank/DDBJ databases">
        <title>First Annotated Genome of the Yellow-green Alga Tribonema minus.</title>
        <authorList>
            <person name="Mahan K.M."/>
        </authorList>
    </citation>
    <scope>NUCLEOTIDE SEQUENCE</scope>
    <source>
        <strain evidence="2">UTEX B ZZ1240</strain>
    </source>
</reference>
<proteinExistence type="predicted"/>
<dbReference type="CDD" id="cd04301">
    <property type="entry name" value="NAT_SF"/>
    <property type="match status" value="1"/>
</dbReference>
<dbReference type="AlphaFoldDB" id="A0A835Z109"/>
<evidence type="ECO:0000259" key="1">
    <source>
        <dbReference type="Pfam" id="PF00583"/>
    </source>
</evidence>
<dbReference type="SUPFAM" id="SSF55729">
    <property type="entry name" value="Acyl-CoA N-acyltransferases (Nat)"/>
    <property type="match status" value="1"/>
</dbReference>
<protein>
    <recommendedName>
        <fullName evidence="1">N-acetyltransferase domain-containing protein</fullName>
    </recommendedName>
</protein>
<evidence type="ECO:0000313" key="2">
    <source>
        <dbReference type="EMBL" id="KAG5184966.1"/>
    </source>
</evidence>
<dbReference type="Proteomes" id="UP000664859">
    <property type="component" value="Unassembled WGS sequence"/>
</dbReference>
<dbReference type="InterPro" id="IPR016181">
    <property type="entry name" value="Acyl_CoA_acyltransferase"/>
</dbReference>
<dbReference type="Pfam" id="PF00583">
    <property type="entry name" value="Acetyltransf_1"/>
    <property type="match status" value="1"/>
</dbReference>
<feature type="domain" description="N-acetyltransferase" evidence="1">
    <location>
        <begin position="58"/>
        <end position="131"/>
    </location>
</feature>
<dbReference type="InterPro" id="IPR000182">
    <property type="entry name" value="GNAT_dom"/>
</dbReference>
<dbReference type="OrthoDB" id="46406at2759"/>
<keyword evidence="3" id="KW-1185">Reference proteome</keyword>
<organism evidence="2 3">
    <name type="scientific">Tribonema minus</name>
    <dbReference type="NCBI Taxonomy" id="303371"/>
    <lineage>
        <taxon>Eukaryota</taxon>
        <taxon>Sar</taxon>
        <taxon>Stramenopiles</taxon>
        <taxon>Ochrophyta</taxon>
        <taxon>PX clade</taxon>
        <taxon>Xanthophyceae</taxon>
        <taxon>Tribonematales</taxon>
        <taxon>Tribonemataceae</taxon>
        <taxon>Tribonema</taxon>
    </lineage>
</organism>
<evidence type="ECO:0000313" key="3">
    <source>
        <dbReference type="Proteomes" id="UP000664859"/>
    </source>
</evidence>
<comment type="caution">
    <text evidence="2">The sequence shown here is derived from an EMBL/GenBank/DDBJ whole genome shotgun (WGS) entry which is preliminary data.</text>
</comment>
<accession>A0A835Z109</accession>
<dbReference type="Gene3D" id="3.40.630.30">
    <property type="match status" value="1"/>
</dbReference>
<dbReference type="EMBL" id="JAFCMP010000146">
    <property type="protein sequence ID" value="KAG5184966.1"/>
    <property type="molecule type" value="Genomic_DNA"/>
</dbReference>
<dbReference type="GO" id="GO:0016747">
    <property type="term" value="F:acyltransferase activity, transferring groups other than amino-acyl groups"/>
    <property type="evidence" value="ECO:0007669"/>
    <property type="project" value="InterPro"/>
</dbReference>